<dbReference type="InterPro" id="IPR006675">
    <property type="entry name" value="HDIG_dom"/>
</dbReference>
<dbReference type="Pfam" id="PF08668">
    <property type="entry name" value="HDOD"/>
    <property type="match status" value="1"/>
</dbReference>
<organism evidence="2 3">
    <name type="scientific">candidate division Kazan bacterium</name>
    <dbReference type="NCBI Taxonomy" id="2202143"/>
    <lineage>
        <taxon>Bacteria</taxon>
        <taxon>Bacteria division Kazan-3B-28</taxon>
    </lineage>
</organism>
<accession>A0A420ZB25</accession>
<dbReference type="SUPFAM" id="SSF109604">
    <property type="entry name" value="HD-domain/PDEase-like"/>
    <property type="match status" value="1"/>
</dbReference>
<dbReference type="AlphaFoldDB" id="A0A420ZB25"/>
<dbReference type="Gene3D" id="1.10.3210.10">
    <property type="entry name" value="Hypothetical protein af1432"/>
    <property type="match status" value="1"/>
</dbReference>
<proteinExistence type="predicted"/>
<evidence type="ECO:0000259" key="1">
    <source>
        <dbReference type="PROSITE" id="PS51833"/>
    </source>
</evidence>
<dbReference type="Proteomes" id="UP000281261">
    <property type="component" value="Unassembled WGS sequence"/>
</dbReference>
<dbReference type="NCBIfam" id="TIGR00277">
    <property type="entry name" value="HDIG"/>
    <property type="match status" value="1"/>
</dbReference>
<sequence>MPVRIEKIIKNIDKLPSLPMVATKLLSIVDKELTAAKDLAEVIEKDQALTARILKLVNSAFFGLSSKVTTVSRAVIVLGFNSVKSLGLGISVFNTVSNVGSEKTAFNKDKFWEHSLGVAAGARLLAKKLKYPNPEEAFVAGLLHDIGKIIRVQINL</sequence>
<gene>
    <name evidence="2" type="ORF">DRH29_05615</name>
</gene>
<dbReference type="PROSITE" id="PS51833">
    <property type="entry name" value="HDOD"/>
    <property type="match status" value="1"/>
</dbReference>
<evidence type="ECO:0000313" key="2">
    <source>
        <dbReference type="EMBL" id="RLC35876.1"/>
    </source>
</evidence>
<comment type="caution">
    <text evidence="2">The sequence shown here is derived from an EMBL/GenBank/DDBJ whole genome shotgun (WGS) entry which is preliminary data.</text>
</comment>
<evidence type="ECO:0000313" key="3">
    <source>
        <dbReference type="Proteomes" id="UP000281261"/>
    </source>
</evidence>
<dbReference type="PANTHER" id="PTHR33525">
    <property type="match status" value="1"/>
</dbReference>
<feature type="domain" description="HDOD" evidence="1">
    <location>
        <begin position="15"/>
        <end position="156"/>
    </location>
</feature>
<dbReference type="InterPro" id="IPR052340">
    <property type="entry name" value="RNase_Y/CdgJ"/>
</dbReference>
<dbReference type="InterPro" id="IPR013976">
    <property type="entry name" value="HDOD"/>
</dbReference>
<reference evidence="2 3" key="1">
    <citation type="submission" date="2018-06" db="EMBL/GenBank/DDBJ databases">
        <title>Extensive metabolic versatility and redundancy in microbially diverse, dynamic hydrothermal sediments.</title>
        <authorList>
            <person name="Dombrowski N."/>
            <person name="Teske A."/>
            <person name="Baker B.J."/>
        </authorList>
    </citation>
    <scope>NUCLEOTIDE SEQUENCE [LARGE SCALE GENOMIC DNA]</scope>
    <source>
        <strain evidence="2">B79_G16</strain>
    </source>
</reference>
<name>A0A420ZB25_UNCK3</name>
<dbReference type="EMBL" id="QMNG01000109">
    <property type="protein sequence ID" value="RLC35876.1"/>
    <property type="molecule type" value="Genomic_DNA"/>
</dbReference>
<dbReference type="CDD" id="cd00077">
    <property type="entry name" value="HDc"/>
    <property type="match status" value="1"/>
</dbReference>
<dbReference type="InterPro" id="IPR003607">
    <property type="entry name" value="HD/PDEase_dom"/>
</dbReference>
<protein>
    <recommendedName>
        <fullName evidence="1">HDOD domain-containing protein</fullName>
    </recommendedName>
</protein>
<dbReference type="PANTHER" id="PTHR33525:SF3">
    <property type="entry name" value="RIBONUCLEASE Y"/>
    <property type="match status" value="1"/>
</dbReference>